<reference evidence="6 7" key="1">
    <citation type="submission" date="2017-04" db="EMBL/GenBank/DDBJ databases">
        <title>Presence of VIM-2 positive Pseudomonas species in chickens and their surrounding environment.</title>
        <authorList>
            <person name="Zhang R."/>
        </authorList>
    </citation>
    <scope>NUCLEOTIDE SEQUENCE [LARGE SCALE GENOMIC DNA]</scope>
    <source>
        <strain evidence="6 7">DZ-C18</strain>
    </source>
</reference>
<dbReference type="PANTHER" id="PTHR42794:SF2">
    <property type="entry name" value="ABC TRANSPORTER ATP-BINDING PROTEIN"/>
    <property type="match status" value="1"/>
</dbReference>
<dbReference type="PANTHER" id="PTHR42794">
    <property type="entry name" value="HEMIN IMPORT ATP-BINDING PROTEIN HMUV"/>
    <property type="match status" value="1"/>
</dbReference>
<dbReference type="InterPro" id="IPR003593">
    <property type="entry name" value="AAA+_ATPase"/>
</dbReference>
<dbReference type="CDD" id="cd03214">
    <property type="entry name" value="ABC_Iron-Siderophores_B12_Hemin"/>
    <property type="match status" value="1"/>
</dbReference>
<dbReference type="SUPFAM" id="SSF52540">
    <property type="entry name" value="P-loop containing nucleoside triphosphate hydrolases"/>
    <property type="match status" value="1"/>
</dbReference>
<dbReference type="SMART" id="SM00382">
    <property type="entry name" value="AAA"/>
    <property type="match status" value="1"/>
</dbReference>
<comment type="caution">
    <text evidence="6">The sequence shown here is derived from an EMBL/GenBank/DDBJ whole genome shotgun (WGS) entry which is preliminary data.</text>
</comment>
<dbReference type="EMBL" id="NBWC01000024">
    <property type="protein sequence ID" value="ORL63036.1"/>
    <property type="molecule type" value="Genomic_DNA"/>
</dbReference>
<evidence type="ECO:0000256" key="3">
    <source>
        <dbReference type="ARBA" id="ARBA00022741"/>
    </source>
</evidence>
<gene>
    <name evidence="6" type="ORF">B7H17_16955</name>
</gene>
<feature type="domain" description="ABC transporter" evidence="5">
    <location>
        <begin position="6"/>
        <end position="238"/>
    </location>
</feature>
<dbReference type="AlphaFoldDB" id="A0A1X0ZTY7"/>
<dbReference type="InterPro" id="IPR017871">
    <property type="entry name" value="ABC_transporter-like_CS"/>
</dbReference>
<comment type="similarity">
    <text evidence="1">Belongs to the ABC transporter superfamily.</text>
</comment>
<evidence type="ECO:0000259" key="5">
    <source>
        <dbReference type="PROSITE" id="PS50893"/>
    </source>
</evidence>
<dbReference type="Proteomes" id="UP000193675">
    <property type="component" value="Unassembled WGS sequence"/>
</dbReference>
<accession>A0A1X0ZTY7</accession>
<dbReference type="RefSeq" id="WP_084857860.1">
    <property type="nucleotide sequence ID" value="NZ_NBWC01000024.1"/>
</dbReference>
<protein>
    <submittedName>
        <fullName evidence="6">Histidinol phosphatase</fullName>
    </submittedName>
</protein>
<dbReference type="GO" id="GO:0016887">
    <property type="term" value="F:ATP hydrolysis activity"/>
    <property type="evidence" value="ECO:0007669"/>
    <property type="project" value="InterPro"/>
</dbReference>
<keyword evidence="4" id="KW-0067">ATP-binding</keyword>
<organism evidence="6 7">
    <name type="scientific">Pseudomonas putida</name>
    <name type="common">Arthrobacter siderocapsulatus</name>
    <dbReference type="NCBI Taxonomy" id="303"/>
    <lineage>
        <taxon>Bacteria</taxon>
        <taxon>Pseudomonadati</taxon>
        <taxon>Pseudomonadota</taxon>
        <taxon>Gammaproteobacteria</taxon>
        <taxon>Pseudomonadales</taxon>
        <taxon>Pseudomonadaceae</taxon>
        <taxon>Pseudomonas</taxon>
    </lineage>
</organism>
<evidence type="ECO:0000256" key="1">
    <source>
        <dbReference type="ARBA" id="ARBA00005417"/>
    </source>
</evidence>
<dbReference type="InterPro" id="IPR027417">
    <property type="entry name" value="P-loop_NTPase"/>
</dbReference>
<evidence type="ECO:0000256" key="2">
    <source>
        <dbReference type="ARBA" id="ARBA00022448"/>
    </source>
</evidence>
<dbReference type="Pfam" id="PF00005">
    <property type="entry name" value="ABC_tran"/>
    <property type="match status" value="1"/>
</dbReference>
<sequence length="258" mass="28575">MSAPTLRLEGLHWAPSPGGRRLLDGIDLEVRPGECVGLIGPNGSGKTSLLRCAYRFTRPDDGRVLLENEDIWQRPARWVAQRVAVMLQEFPEDFGLSVRDVVAMGRTPHQGWFDSDDDDALVDASLHRLGLQARGDHGFTPLSGGEKQRVLLARALVQQPRLLILDEPTNHLDPRYQLALLEHLRATGLSLLASFHDLNLAAAFCDRLYVIEAGRIVAHGTPAEVLTEQCLAEVFGVRALVDRHPVAFHPRITWISPA</sequence>
<dbReference type="OrthoDB" id="5292475at2"/>
<proteinExistence type="inferred from homology"/>
<keyword evidence="2" id="KW-0813">Transport</keyword>
<keyword evidence="3" id="KW-0547">Nucleotide-binding</keyword>
<evidence type="ECO:0000256" key="4">
    <source>
        <dbReference type="ARBA" id="ARBA00022840"/>
    </source>
</evidence>
<dbReference type="Gene3D" id="3.40.50.300">
    <property type="entry name" value="P-loop containing nucleotide triphosphate hydrolases"/>
    <property type="match status" value="1"/>
</dbReference>
<name>A0A1X0ZTY7_PSEPU</name>
<dbReference type="InterPro" id="IPR003439">
    <property type="entry name" value="ABC_transporter-like_ATP-bd"/>
</dbReference>
<dbReference type="GO" id="GO:0005524">
    <property type="term" value="F:ATP binding"/>
    <property type="evidence" value="ECO:0007669"/>
    <property type="project" value="UniProtKB-KW"/>
</dbReference>
<evidence type="ECO:0000313" key="7">
    <source>
        <dbReference type="Proteomes" id="UP000193675"/>
    </source>
</evidence>
<dbReference type="PROSITE" id="PS00211">
    <property type="entry name" value="ABC_TRANSPORTER_1"/>
    <property type="match status" value="1"/>
</dbReference>
<evidence type="ECO:0000313" key="6">
    <source>
        <dbReference type="EMBL" id="ORL63036.1"/>
    </source>
</evidence>
<dbReference type="PROSITE" id="PS50893">
    <property type="entry name" value="ABC_TRANSPORTER_2"/>
    <property type="match status" value="1"/>
</dbReference>
<dbReference type="FunFam" id="3.40.50.300:FF:000134">
    <property type="entry name" value="Iron-enterobactin ABC transporter ATP-binding protein"/>
    <property type="match status" value="1"/>
</dbReference>